<gene>
    <name evidence="5" type="ORF">GO493_16310</name>
</gene>
<proteinExistence type="predicted"/>
<keyword evidence="6" id="KW-1185">Reference proteome</keyword>
<keyword evidence="3" id="KW-0804">Transcription</keyword>
<evidence type="ECO:0000256" key="2">
    <source>
        <dbReference type="ARBA" id="ARBA00023125"/>
    </source>
</evidence>
<dbReference type="Gene3D" id="3.40.50.2300">
    <property type="match status" value="2"/>
</dbReference>
<dbReference type="PANTHER" id="PTHR30146">
    <property type="entry name" value="LACI-RELATED TRANSCRIPTIONAL REPRESSOR"/>
    <property type="match status" value="1"/>
</dbReference>
<feature type="domain" description="HTH lacI-type" evidence="4">
    <location>
        <begin position="5"/>
        <end position="62"/>
    </location>
</feature>
<dbReference type="CDD" id="cd19977">
    <property type="entry name" value="PBP1_EndR-like"/>
    <property type="match status" value="1"/>
</dbReference>
<sequence length="347" mass="38896">MKKKISIHDIAKEMKVSSATVSYVLNGKAAEKRISKEMERKILDYARKLSYRPNRIAKSLRTGKSRIIGMLVEGISDPFFASIARIVEKLAGEQDYRIFYASTENDATIARNLIRAFRDAQVDGYIIAPPPGIEEDIKELMEDGFPVILFDRYFPGLSTCNVVVDNYDGAWQAIQHFLEHGCREIGFVTLSSAQTQMRDRLNGYTSAMQERDLTPCVLKVPFEERTTPGKITDNIRRFLIDNPRLEAVLFATNYLATAGLEAINSLQLKIPDNLAVIGFDDNTHFSLFTPAITALAQPVTEISEQVIRQLMACMATAPEPPPRSTVVLPTTLIIRESSIQHVKNNVL</sequence>
<evidence type="ECO:0000313" key="6">
    <source>
        <dbReference type="Proteomes" id="UP000461730"/>
    </source>
</evidence>
<dbReference type="PANTHER" id="PTHR30146:SF109">
    <property type="entry name" value="HTH-TYPE TRANSCRIPTIONAL REGULATOR GALS"/>
    <property type="match status" value="1"/>
</dbReference>
<evidence type="ECO:0000256" key="3">
    <source>
        <dbReference type="ARBA" id="ARBA00023163"/>
    </source>
</evidence>
<dbReference type="InterPro" id="IPR028082">
    <property type="entry name" value="Peripla_BP_I"/>
</dbReference>
<evidence type="ECO:0000313" key="5">
    <source>
        <dbReference type="EMBL" id="MVT09836.1"/>
    </source>
</evidence>
<name>A0A7K1U6C5_9BACT</name>
<dbReference type="InterPro" id="IPR046335">
    <property type="entry name" value="LacI/GalR-like_sensor"/>
</dbReference>
<protein>
    <submittedName>
        <fullName evidence="5">Substrate-binding domain-containing protein</fullName>
    </submittedName>
</protein>
<dbReference type="Proteomes" id="UP000461730">
    <property type="component" value="Unassembled WGS sequence"/>
</dbReference>
<dbReference type="Gene3D" id="1.10.260.40">
    <property type="entry name" value="lambda repressor-like DNA-binding domains"/>
    <property type="match status" value="1"/>
</dbReference>
<evidence type="ECO:0000259" key="4">
    <source>
        <dbReference type="PROSITE" id="PS50932"/>
    </source>
</evidence>
<dbReference type="Pfam" id="PF13377">
    <property type="entry name" value="Peripla_BP_3"/>
    <property type="match status" value="1"/>
</dbReference>
<dbReference type="AlphaFoldDB" id="A0A7K1U6C5"/>
<dbReference type="EMBL" id="WRXN01000006">
    <property type="protein sequence ID" value="MVT09836.1"/>
    <property type="molecule type" value="Genomic_DNA"/>
</dbReference>
<keyword evidence="1" id="KW-0805">Transcription regulation</keyword>
<dbReference type="SUPFAM" id="SSF53822">
    <property type="entry name" value="Periplasmic binding protein-like I"/>
    <property type="match status" value="1"/>
</dbReference>
<dbReference type="CDD" id="cd01392">
    <property type="entry name" value="HTH_LacI"/>
    <property type="match status" value="1"/>
</dbReference>
<dbReference type="GO" id="GO:0000976">
    <property type="term" value="F:transcription cis-regulatory region binding"/>
    <property type="evidence" value="ECO:0007669"/>
    <property type="project" value="TreeGrafter"/>
</dbReference>
<keyword evidence="2" id="KW-0238">DNA-binding</keyword>
<dbReference type="GO" id="GO:0003700">
    <property type="term" value="F:DNA-binding transcription factor activity"/>
    <property type="evidence" value="ECO:0007669"/>
    <property type="project" value="TreeGrafter"/>
</dbReference>
<dbReference type="SUPFAM" id="SSF47413">
    <property type="entry name" value="lambda repressor-like DNA-binding domains"/>
    <property type="match status" value="1"/>
</dbReference>
<accession>A0A7K1U6C5</accession>
<comment type="caution">
    <text evidence="5">The sequence shown here is derived from an EMBL/GenBank/DDBJ whole genome shotgun (WGS) entry which is preliminary data.</text>
</comment>
<dbReference type="InterPro" id="IPR000843">
    <property type="entry name" value="HTH_LacI"/>
</dbReference>
<reference evidence="5 6" key="1">
    <citation type="submission" date="2019-12" db="EMBL/GenBank/DDBJ databases">
        <title>Chitinophaga sp. strain ysch24 (GDMCC 1.1355), whole genome shotgun sequence.</title>
        <authorList>
            <person name="Zhang X."/>
        </authorList>
    </citation>
    <scope>NUCLEOTIDE SEQUENCE [LARGE SCALE GENOMIC DNA]</scope>
    <source>
        <strain evidence="6">ysch24</strain>
    </source>
</reference>
<dbReference type="PROSITE" id="PS50932">
    <property type="entry name" value="HTH_LACI_2"/>
    <property type="match status" value="1"/>
</dbReference>
<dbReference type="SMART" id="SM00354">
    <property type="entry name" value="HTH_LACI"/>
    <property type="match status" value="1"/>
</dbReference>
<dbReference type="InterPro" id="IPR010982">
    <property type="entry name" value="Lambda_DNA-bd_dom_sf"/>
</dbReference>
<organism evidence="5 6">
    <name type="scientific">Chitinophaga tropicalis</name>
    <dbReference type="NCBI Taxonomy" id="2683588"/>
    <lineage>
        <taxon>Bacteria</taxon>
        <taxon>Pseudomonadati</taxon>
        <taxon>Bacteroidota</taxon>
        <taxon>Chitinophagia</taxon>
        <taxon>Chitinophagales</taxon>
        <taxon>Chitinophagaceae</taxon>
        <taxon>Chitinophaga</taxon>
    </lineage>
</organism>
<evidence type="ECO:0000256" key="1">
    <source>
        <dbReference type="ARBA" id="ARBA00023015"/>
    </source>
</evidence>
<dbReference type="RefSeq" id="WP_157307271.1">
    <property type="nucleotide sequence ID" value="NZ_WRXN01000006.1"/>
</dbReference>
<dbReference type="Pfam" id="PF00356">
    <property type="entry name" value="LacI"/>
    <property type="match status" value="1"/>
</dbReference>